<sequence>MDTKEINDRLYKVIDEVYINEAYKDGKINNEEIQNIRDIADLIFEKLVIEAANTGKNNAITAFQKSCDVTVQLMQDSFFKLKKENLNSCQKDLVKTAFNAQLTYIKANFDRFFNSL</sequence>
<protein>
    <submittedName>
        <fullName evidence="1">Uncharacterized protein</fullName>
    </submittedName>
</protein>
<reference evidence="1" key="1">
    <citation type="submission" date="2023-04" db="EMBL/GenBank/DDBJ databases">
        <title>Genome dynamics across the evolutionary transition to endosymbiosis.</title>
        <authorList>
            <person name="Siozios S."/>
            <person name="Nadal-Jimenez P."/>
            <person name="Azagi T."/>
            <person name="Sprong H."/>
            <person name="Frost C.L."/>
            <person name="Parratt S.R."/>
            <person name="Taylor G."/>
            <person name="Brettell L."/>
            <person name="Lew K.C."/>
            <person name="Croft L."/>
            <person name="King K.C."/>
            <person name="Brockhurst M.A."/>
            <person name="Hypsa V."/>
            <person name="Novakova E."/>
            <person name="Darby A.C."/>
            <person name="Hurst G.D.D."/>
        </authorList>
    </citation>
    <scope>NUCLEOTIDE SEQUENCE</scope>
    <source>
        <strain evidence="1">AIh</strain>
    </source>
</reference>
<dbReference type="AlphaFoldDB" id="A0AA95GCD6"/>
<evidence type="ECO:0000313" key="2">
    <source>
        <dbReference type="Proteomes" id="UP001177597"/>
    </source>
</evidence>
<proteinExistence type="predicted"/>
<name>A0AA95GCD6_9GAMM</name>
<evidence type="ECO:0000313" key="1">
    <source>
        <dbReference type="EMBL" id="WGL94468.1"/>
    </source>
</evidence>
<dbReference type="RefSeq" id="WP_280628757.1">
    <property type="nucleotide sequence ID" value="NZ_CP123498.1"/>
</dbReference>
<organism evidence="1 2">
    <name type="scientific">Arsenophonus nasoniae</name>
    <name type="common">son-killer infecting Nasonia vitripennis</name>
    <dbReference type="NCBI Taxonomy" id="638"/>
    <lineage>
        <taxon>Bacteria</taxon>
        <taxon>Pseudomonadati</taxon>
        <taxon>Pseudomonadota</taxon>
        <taxon>Gammaproteobacteria</taxon>
        <taxon>Enterobacterales</taxon>
        <taxon>Morganellaceae</taxon>
        <taxon>Arsenophonus</taxon>
    </lineage>
</organism>
<accession>A0AA95GCD6</accession>
<gene>
    <name evidence="1" type="ORF">QE207_12170</name>
</gene>
<dbReference type="EMBL" id="CP123498">
    <property type="protein sequence ID" value="WGL94468.1"/>
    <property type="molecule type" value="Genomic_DNA"/>
</dbReference>
<dbReference type="Proteomes" id="UP001177597">
    <property type="component" value="Chromosome"/>
</dbReference>